<accession>A0A4R4RW72</accession>
<dbReference type="Proteomes" id="UP000295621">
    <property type="component" value="Unassembled WGS sequence"/>
</dbReference>
<proteinExistence type="predicted"/>
<keyword evidence="3" id="KW-1185">Reference proteome</keyword>
<dbReference type="RefSeq" id="WP_131980680.1">
    <property type="nucleotide sequence ID" value="NZ_SMKL01000011.1"/>
</dbReference>
<gene>
    <name evidence="2" type="ORF">E1212_06910</name>
</gene>
<sequence length="224" mass="24402">MTPWELILTMLRRWPVVLVGALCTGALAFVMIADDHVYWSRTEVVFLAPTSRLYPNSLSAPSEDLIITAGVVAKRVTGPGATLKYASPEANLVGIGVRDGWSVKLPDTGGQWAPNFARQVLSVEVVASDREKLLARQRELIDRIARELDALQREQGVDPVNDITVTVQPETSAVYEIGGSKIRTLAMVGILGGGATLAVIVLLEYRARKRGTPIPRERDFSPIS</sequence>
<keyword evidence="1" id="KW-0812">Transmembrane</keyword>
<evidence type="ECO:0000256" key="1">
    <source>
        <dbReference type="SAM" id="Phobius"/>
    </source>
</evidence>
<organism evidence="2 3">
    <name type="scientific">Jiangella ureilytica</name>
    <dbReference type="NCBI Taxonomy" id="2530374"/>
    <lineage>
        <taxon>Bacteria</taxon>
        <taxon>Bacillati</taxon>
        <taxon>Actinomycetota</taxon>
        <taxon>Actinomycetes</taxon>
        <taxon>Jiangellales</taxon>
        <taxon>Jiangellaceae</taxon>
        <taxon>Jiangella</taxon>
    </lineage>
</organism>
<protein>
    <submittedName>
        <fullName evidence="2">Uncharacterized protein</fullName>
    </submittedName>
</protein>
<dbReference type="EMBL" id="SMKL01000011">
    <property type="protein sequence ID" value="TDC53142.1"/>
    <property type="molecule type" value="Genomic_DNA"/>
</dbReference>
<dbReference type="AlphaFoldDB" id="A0A4R4RW72"/>
<keyword evidence="1" id="KW-1133">Transmembrane helix</keyword>
<feature type="transmembrane region" description="Helical" evidence="1">
    <location>
        <begin position="185"/>
        <end position="203"/>
    </location>
</feature>
<comment type="caution">
    <text evidence="2">The sequence shown here is derived from an EMBL/GenBank/DDBJ whole genome shotgun (WGS) entry which is preliminary data.</text>
</comment>
<evidence type="ECO:0000313" key="3">
    <source>
        <dbReference type="Proteomes" id="UP000295621"/>
    </source>
</evidence>
<keyword evidence="1" id="KW-0472">Membrane</keyword>
<name>A0A4R4RW72_9ACTN</name>
<reference evidence="2 3" key="1">
    <citation type="submission" date="2019-02" db="EMBL/GenBank/DDBJ databases">
        <title>Draft genome sequences of novel Actinobacteria.</title>
        <authorList>
            <person name="Sahin N."/>
            <person name="Ay H."/>
            <person name="Saygin H."/>
        </authorList>
    </citation>
    <scope>NUCLEOTIDE SEQUENCE [LARGE SCALE GENOMIC DNA]</scope>
    <source>
        <strain evidence="2 3">KC603</strain>
    </source>
</reference>
<dbReference type="OrthoDB" id="5179260at2"/>
<evidence type="ECO:0000313" key="2">
    <source>
        <dbReference type="EMBL" id="TDC53142.1"/>
    </source>
</evidence>